<comment type="subunit">
    <text evidence="6">Homodimer.</text>
</comment>
<comment type="function">
    <text evidence="6">Catalyzes the thiamine diphosphate-dependent decarboxylation of 2-oxoglutarate and the subsequent addition of the resulting succinic semialdehyde-thiamine pyrophosphate anion to isochorismate to yield 2-succinyl-5-enolpyruvyl-6-hydroxy-3-cyclohexene-1-carboxylate (SEPHCHC).</text>
</comment>
<proteinExistence type="inferred from homology"/>
<organism evidence="8 9">
    <name type="scientific">Leifsonella bigeumensis</name>
    <dbReference type="NCBI Taxonomy" id="433643"/>
    <lineage>
        <taxon>Bacteria</taxon>
        <taxon>Bacillati</taxon>
        <taxon>Actinomycetota</taxon>
        <taxon>Actinomycetes</taxon>
        <taxon>Micrococcales</taxon>
        <taxon>Microbacteriaceae</taxon>
        <taxon>Leifsonella</taxon>
    </lineage>
</organism>
<comment type="cofactor">
    <cofactor evidence="6">
        <name>Mg(2+)</name>
        <dbReference type="ChEBI" id="CHEBI:18420"/>
    </cofactor>
    <cofactor evidence="6">
        <name>Mn(2+)</name>
        <dbReference type="ChEBI" id="CHEBI:29035"/>
    </cofactor>
</comment>
<evidence type="ECO:0000256" key="5">
    <source>
        <dbReference type="ARBA" id="ARBA00023211"/>
    </source>
</evidence>
<comment type="catalytic activity">
    <reaction evidence="6">
        <text>isochorismate + 2-oxoglutarate + H(+) = 5-enolpyruvoyl-6-hydroxy-2-succinyl-cyclohex-3-ene-1-carboxylate + CO2</text>
        <dbReference type="Rhea" id="RHEA:25593"/>
        <dbReference type="ChEBI" id="CHEBI:15378"/>
        <dbReference type="ChEBI" id="CHEBI:16526"/>
        <dbReference type="ChEBI" id="CHEBI:16810"/>
        <dbReference type="ChEBI" id="CHEBI:29780"/>
        <dbReference type="ChEBI" id="CHEBI:58818"/>
        <dbReference type="EC" id="2.2.1.9"/>
    </reaction>
</comment>
<gene>
    <name evidence="6 8" type="primary">menD</name>
    <name evidence="8" type="ORF">GCM10022239_10080</name>
</gene>
<accession>A0ABP7FDY8</accession>
<comment type="pathway">
    <text evidence="6">Quinol/quinone metabolism; 1,4-dihydroxy-2-naphthoate biosynthesis; 1,4-dihydroxy-2-naphthoate from chorismate: step 2/7.</text>
</comment>
<name>A0ABP7FDY8_9MICO</name>
<dbReference type="Pfam" id="PF02776">
    <property type="entry name" value="TPP_enzyme_N"/>
    <property type="match status" value="1"/>
</dbReference>
<dbReference type="PIRSF" id="PIRSF004983">
    <property type="entry name" value="MenD"/>
    <property type="match status" value="1"/>
</dbReference>
<comment type="similarity">
    <text evidence="6">Belongs to the TPP enzyme family. MenD subfamily.</text>
</comment>
<dbReference type="InterPro" id="IPR029061">
    <property type="entry name" value="THDP-binding"/>
</dbReference>
<evidence type="ECO:0000256" key="6">
    <source>
        <dbReference type="HAMAP-Rule" id="MF_01659"/>
    </source>
</evidence>
<evidence type="ECO:0000256" key="2">
    <source>
        <dbReference type="ARBA" id="ARBA00022723"/>
    </source>
</evidence>
<keyword evidence="5 6" id="KW-0464">Manganese</keyword>
<feature type="domain" description="Thiamine pyrophosphate enzyme N-terminal TPP-binding" evidence="7">
    <location>
        <begin position="18"/>
        <end position="127"/>
    </location>
</feature>
<keyword evidence="6" id="KW-0474">Menaquinone biosynthesis</keyword>
<keyword evidence="9" id="KW-1185">Reference proteome</keyword>
<dbReference type="InterPro" id="IPR004433">
    <property type="entry name" value="MenaQ_synth_MenD"/>
</dbReference>
<dbReference type="CDD" id="cd02009">
    <property type="entry name" value="TPP_SHCHC_synthase"/>
    <property type="match status" value="1"/>
</dbReference>
<dbReference type="PANTHER" id="PTHR42916:SF1">
    <property type="entry name" value="PROTEIN PHYLLO, CHLOROPLASTIC"/>
    <property type="match status" value="1"/>
</dbReference>
<dbReference type="Gene3D" id="3.40.50.970">
    <property type="match status" value="2"/>
</dbReference>
<protein>
    <recommendedName>
        <fullName evidence="6">2-succinyl-5-enolpyruvyl-6-hydroxy-3-cyclohexene-1-carboxylate synthase</fullName>
        <shortName evidence="6">SEPHCHC synthase</shortName>
        <ecNumber evidence="6">2.2.1.9</ecNumber>
    </recommendedName>
    <alternativeName>
        <fullName evidence="6">Menaquinone biosynthesis protein MenD</fullName>
    </alternativeName>
</protein>
<keyword evidence="2 6" id="KW-0479">Metal-binding</keyword>
<dbReference type="Proteomes" id="UP001501004">
    <property type="component" value="Unassembled WGS sequence"/>
</dbReference>
<reference evidence="9" key="1">
    <citation type="journal article" date="2019" name="Int. J. Syst. Evol. Microbiol.">
        <title>The Global Catalogue of Microorganisms (GCM) 10K type strain sequencing project: providing services to taxonomists for standard genome sequencing and annotation.</title>
        <authorList>
            <consortium name="The Broad Institute Genomics Platform"/>
            <consortium name="The Broad Institute Genome Sequencing Center for Infectious Disease"/>
            <person name="Wu L."/>
            <person name="Ma J."/>
        </authorList>
    </citation>
    <scope>NUCLEOTIDE SEQUENCE [LARGE SCALE GENOMIC DNA]</scope>
    <source>
        <strain evidence="9">JCM 16949</strain>
    </source>
</reference>
<dbReference type="CDD" id="cd07037">
    <property type="entry name" value="TPP_PYR_MenD"/>
    <property type="match status" value="1"/>
</dbReference>
<dbReference type="Gene3D" id="3.40.50.1220">
    <property type="entry name" value="TPP-binding domain"/>
    <property type="match status" value="1"/>
</dbReference>
<dbReference type="HAMAP" id="MF_01659">
    <property type="entry name" value="MenD"/>
    <property type="match status" value="1"/>
</dbReference>
<evidence type="ECO:0000259" key="7">
    <source>
        <dbReference type="Pfam" id="PF02776"/>
    </source>
</evidence>
<comment type="pathway">
    <text evidence="6">Quinol/quinone metabolism; menaquinone biosynthesis.</text>
</comment>
<dbReference type="SUPFAM" id="SSF52518">
    <property type="entry name" value="Thiamin diphosphate-binding fold (THDP-binding)"/>
    <property type="match status" value="2"/>
</dbReference>
<comment type="caution">
    <text evidence="8">The sequence shown here is derived from an EMBL/GenBank/DDBJ whole genome shotgun (WGS) entry which is preliminary data.</text>
</comment>
<evidence type="ECO:0000256" key="1">
    <source>
        <dbReference type="ARBA" id="ARBA00022679"/>
    </source>
</evidence>
<keyword evidence="1 6" id="KW-0808">Transferase</keyword>
<sequence length="585" mass="61017">MTEGSPATDFAVAVLGEFVRLGVRHIVLSPGSRSQALALAAAEFERAGLVTLAVRIDERGAGFLGLGTAVETGLPALVITTSGTAVGNLLPSVLEAHHAGVPLILLTADRPEELRGIGSNQTTDQLGMFGDFVRFAREVEAPSTTGFDAAYPRELATAAFSAALGHSDAPGPVQVNLAFREPLSGTIDPVLVATLGGLREAPAARESRGSTGAVTEPIRVVPDTVVIAGHAAGEEAEAAARAFGAPLLAEVSSGAHFGPNLVVAYRELLNDESFGGRVRRAVVFGHPTLSREVPRLLERDDVEVIVVRGQAGEAYNPGRRASRILETVTLAGEPDAGRKGATAQDATARAWVGSWVAASRALLDVPAKVDPADARTDDARAVSAFTKAQLAVFREPVTRRMLVETLWQKTWPHDRLVLGSSRLIREADRVVPGKRISVHANRGLAGIDGTIATATGIAIASQQEGGVPDAGRSGAAGITRVLLGDLAFLHDVGSLLGAPGEQAPRIQVIVGNDGGGTIFDSLEVSATASTEAFDRVLYTPHEVRIAAIAEAYGWDYLPASNRGELDEALGTASGRTVIEVPLPRE</sequence>
<keyword evidence="3 6" id="KW-0460">Magnesium</keyword>
<comment type="cofactor">
    <cofactor evidence="6">
        <name>thiamine diphosphate</name>
        <dbReference type="ChEBI" id="CHEBI:58937"/>
    </cofactor>
    <text evidence="6">Binds 1 thiamine pyrophosphate per subunit.</text>
</comment>
<dbReference type="PANTHER" id="PTHR42916">
    <property type="entry name" value="2-SUCCINYL-5-ENOLPYRUVYL-6-HYDROXY-3-CYCLOHEXENE-1-CARBOXYLATE SYNTHASE"/>
    <property type="match status" value="1"/>
</dbReference>
<evidence type="ECO:0000256" key="4">
    <source>
        <dbReference type="ARBA" id="ARBA00023052"/>
    </source>
</evidence>
<keyword evidence="4 6" id="KW-0786">Thiamine pyrophosphate</keyword>
<evidence type="ECO:0000313" key="8">
    <source>
        <dbReference type="EMBL" id="GAA3736136.1"/>
    </source>
</evidence>
<dbReference type="NCBIfam" id="TIGR00173">
    <property type="entry name" value="menD"/>
    <property type="match status" value="1"/>
</dbReference>
<dbReference type="InterPro" id="IPR012001">
    <property type="entry name" value="Thiamin_PyroP_enz_TPP-bd_dom"/>
</dbReference>
<dbReference type="EMBL" id="BAABAE010000003">
    <property type="protein sequence ID" value="GAA3736136.1"/>
    <property type="molecule type" value="Genomic_DNA"/>
</dbReference>
<dbReference type="EC" id="2.2.1.9" evidence="6"/>
<evidence type="ECO:0000256" key="3">
    <source>
        <dbReference type="ARBA" id="ARBA00022842"/>
    </source>
</evidence>
<dbReference type="RefSeq" id="WP_344754395.1">
    <property type="nucleotide sequence ID" value="NZ_BAABAE010000003.1"/>
</dbReference>
<evidence type="ECO:0000313" key="9">
    <source>
        <dbReference type="Proteomes" id="UP001501004"/>
    </source>
</evidence>